<comment type="similarity">
    <text evidence="1">Belongs to the glycosyl hydrolase 25 family.</text>
</comment>
<organism evidence="4 5">
    <name type="scientific">Bailinhaonella thermotolerans</name>
    <dbReference type="NCBI Taxonomy" id="1070861"/>
    <lineage>
        <taxon>Bacteria</taxon>
        <taxon>Bacillati</taxon>
        <taxon>Actinomycetota</taxon>
        <taxon>Actinomycetes</taxon>
        <taxon>Streptosporangiales</taxon>
        <taxon>Streptosporangiaceae</taxon>
        <taxon>Bailinhaonella</taxon>
    </lineage>
</organism>
<keyword evidence="2" id="KW-0378">Hydrolase</keyword>
<dbReference type="InterPro" id="IPR018077">
    <property type="entry name" value="Glyco_hydro_fam25_subgr"/>
</dbReference>
<keyword evidence="5" id="KW-1185">Reference proteome</keyword>
<protein>
    <recommendedName>
        <fullName evidence="6">Lysozyme</fullName>
    </recommendedName>
</protein>
<evidence type="ECO:0000256" key="1">
    <source>
        <dbReference type="ARBA" id="ARBA00010646"/>
    </source>
</evidence>
<evidence type="ECO:0000256" key="3">
    <source>
        <dbReference type="ARBA" id="ARBA00023295"/>
    </source>
</evidence>
<dbReference type="SUPFAM" id="SSF51445">
    <property type="entry name" value="(Trans)glycosidases"/>
    <property type="match status" value="1"/>
</dbReference>
<evidence type="ECO:0000313" key="5">
    <source>
        <dbReference type="Proteomes" id="UP000265768"/>
    </source>
</evidence>
<dbReference type="GO" id="GO:0009253">
    <property type="term" value="P:peptidoglycan catabolic process"/>
    <property type="evidence" value="ECO:0007669"/>
    <property type="project" value="InterPro"/>
</dbReference>
<dbReference type="SMART" id="SM00641">
    <property type="entry name" value="Glyco_25"/>
    <property type="match status" value="1"/>
</dbReference>
<evidence type="ECO:0000313" key="4">
    <source>
        <dbReference type="EMBL" id="RJL32616.1"/>
    </source>
</evidence>
<keyword evidence="3" id="KW-0326">Glycosidase</keyword>
<evidence type="ECO:0008006" key="6">
    <source>
        <dbReference type="Google" id="ProtNLM"/>
    </source>
</evidence>
<dbReference type="InterPro" id="IPR002053">
    <property type="entry name" value="Glyco_hydro_25"/>
</dbReference>
<gene>
    <name evidence="4" type="ORF">D5H75_13975</name>
</gene>
<dbReference type="PANTHER" id="PTHR34135">
    <property type="entry name" value="LYSOZYME"/>
    <property type="match status" value="1"/>
</dbReference>
<reference evidence="4 5" key="1">
    <citation type="submission" date="2018-09" db="EMBL/GenBank/DDBJ databases">
        <title>YIM 75507 draft genome.</title>
        <authorList>
            <person name="Tang S."/>
            <person name="Feng Y."/>
        </authorList>
    </citation>
    <scope>NUCLEOTIDE SEQUENCE [LARGE SCALE GENOMIC DNA]</scope>
    <source>
        <strain evidence="4 5">YIM 75507</strain>
    </source>
</reference>
<comment type="caution">
    <text evidence="4">The sequence shown here is derived from an EMBL/GenBank/DDBJ whole genome shotgun (WGS) entry which is preliminary data.</text>
</comment>
<dbReference type="CDD" id="cd00599">
    <property type="entry name" value="GH25_muramidase"/>
    <property type="match status" value="1"/>
</dbReference>
<accession>A0A3A4AYN7</accession>
<evidence type="ECO:0000256" key="2">
    <source>
        <dbReference type="ARBA" id="ARBA00022801"/>
    </source>
</evidence>
<dbReference type="AlphaFoldDB" id="A0A3A4AYN7"/>
<dbReference type="GO" id="GO:0016052">
    <property type="term" value="P:carbohydrate catabolic process"/>
    <property type="evidence" value="ECO:0007669"/>
    <property type="project" value="TreeGrafter"/>
</dbReference>
<dbReference type="Proteomes" id="UP000265768">
    <property type="component" value="Unassembled WGS sequence"/>
</dbReference>
<dbReference type="Pfam" id="PF01183">
    <property type="entry name" value="Glyco_hydro_25"/>
    <property type="match status" value="1"/>
</dbReference>
<dbReference type="EMBL" id="QZEY01000004">
    <property type="protein sequence ID" value="RJL32616.1"/>
    <property type="molecule type" value="Genomic_DNA"/>
</dbReference>
<dbReference type="PANTHER" id="PTHR34135:SF2">
    <property type="entry name" value="LYSOZYME"/>
    <property type="match status" value="1"/>
</dbReference>
<dbReference type="InterPro" id="IPR017853">
    <property type="entry name" value="GH"/>
</dbReference>
<dbReference type="OrthoDB" id="287365at2"/>
<sequence>MGATWNGVRSPDHGWCTTEADMPIGDRRRVAATLALAAIPVLTPAVLAPAAPAEARPFPARSPGDYTVFGPDTSRHNHRNGLPFDWEEVVRSGQSFAIMKATQGTRYVDPWFARDIAGARRVGLIHGAYHYFTADAPGRAQADHFLRVLRRNGFTGTRAHQLPAEVDVEQCYANGRRLRLSEVTAFLNRIREVTGRHATLYTRKSFIDECLGGTTSLGRYRLHLARYGKASPEPVAGGRAWSFWQYTRRSYVPGIGFPTDHNVYHGTLSSLRRLANLR</sequence>
<dbReference type="GO" id="GO:0003796">
    <property type="term" value="F:lysozyme activity"/>
    <property type="evidence" value="ECO:0007669"/>
    <property type="project" value="InterPro"/>
</dbReference>
<name>A0A3A4AYN7_9ACTN</name>
<proteinExistence type="inferred from homology"/>
<dbReference type="GO" id="GO:0016998">
    <property type="term" value="P:cell wall macromolecule catabolic process"/>
    <property type="evidence" value="ECO:0007669"/>
    <property type="project" value="InterPro"/>
</dbReference>
<dbReference type="PROSITE" id="PS51904">
    <property type="entry name" value="GLYCOSYL_HYDROL_F25_2"/>
    <property type="match status" value="1"/>
</dbReference>
<dbReference type="Gene3D" id="3.20.20.80">
    <property type="entry name" value="Glycosidases"/>
    <property type="match status" value="1"/>
</dbReference>